<gene>
    <name evidence="6 8" type="primary">birA</name>
    <name evidence="8" type="ORF">GCM10009114_36370</name>
</gene>
<dbReference type="PANTHER" id="PTHR12835">
    <property type="entry name" value="BIOTIN PROTEIN LIGASE"/>
    <property type="match status" value="1"/>
</dbReference>
<dbReference type="Pfam" id="PF08279">
    <property type="entry name" value="HTH_11"/>
    <property type="match status" value="1"/>
</dbReference>
<keyword evidence="6" id="KW-0678">Repressor</keyword>
<dbReference type="Gene3D" id="2.30.30.100">
    <property type="match status" value="1"/>
</dbReference>
<feature type="binding site" evidence="6">
    <location>
        <begin position="121"/>
        <end position="123"/>
    </location>
    <ligand>
        <name>biotin</name>
        <dbReference type="ChEBI" id="CHEBI:57586"/>
    </ligand>
</feature>
<organism evidence="8 9">
    <name type="scientific">Aliiglaciecola litoralis</name>
    <dbReference type="NCBI Taxonomy" id="582857"/>
    <lineage>
        <taxon>Bacteria</taxon>
        <taxon>Pseudomonadati</taxon>
        <taxon>Pseudomonadota</taxon>
        <taxon>Gammaproteobacteria</taxon>
        <taxon>Alteromonadales</taxon>
        <taxon>Alteromonadaceae</taxon>
        <taxon>Aliiglaciecola</taxon>
    </lineage>
</organism>
<dbReference type="Gene3D" id="3.30.930.10">
    <property type="entry name" value="Bira Bifunctional Protein, Domain 2"/>
    <property type="match status" value="1"/>
</dbReference>
<evidence type="ECO:0000256" key="1">
    <source>
        <dbReference type="ARBA" id="ARBA00022598"/>
    </source>
</evidence>
<dbReference type="SUPFAM" id="SSF50037">
    <property type="entry name" value="C-terminal domain of transcriptional repressors"/>
    <property type="match status" value="1"/>
</dbReference>
<dbReference type="InterPro" id="IPR003142">
    <property type="entry name" value="BPL_C"/>
</dbReference>
<dbReference type="InterPro" id="IPR036388">
    <property type="entry name" value="WH-like_DNA-bd_sf"/>
</dbReference>
<evidence type="ECO:0000256" key="6">
    <source>
        <dbReference type="HAMAP-Rule" id="MF_00978"/>
    </source>
</evidence>
<dbReference type="SUPFAM" id="SSF46785">
    <property type="entry name" value="Winged helix' DNA-binding domain"/>
    <property type="match status" value="1"/>
</dbReference>
<dbReference type="RefSeq" id="WP_343862574.1">
    <property type="nucleotide sequence ID" value="NZ_BAAAFD010000019.1"/>
</dbReference>
<dbReference type="Pfam" id="PF02237">
    <property type="entry name" value="BPL_C"/>
    <property type="match status" value="1"/>
</dbReference>
<reference evidence="9" key="1">
    <citation type="journal article" date="2019" name="Int. J. Syst. Evol. Microbiol.">
        <title>The Global Catalogue of Microorganisms (GCM) 10K type strain sequencing project: providing services to taxonomists for standard genome sequencing and annotation.</title>
        <authorList>
            <consortium name="The Broad Institute Genomics Platform"/>
            <consortium name="The Broad Institute Genome Sequencing Center for Infectious Disease"/>
            <person name="Wu L."/>
            <person name="Ma J."/>
        </authorList>
    </citation>
    <scope>NUCLEOTIDE SEQUENCE [LARGE SCALE GENOMIC DNA]</scope>
    <source>
        <strain evidence="9">JCM 15896</strain>
    </source>
</reference>
<dbReference type="Proteomes" id="UP001500359">
    <property type="component" value="Unassembled WGS sequence"/>
</dbReference>
<keyword evidence="4 6" id="KW-0092">Biotin</keyword>
<evidence type="ECO:0000256" key="5">
    <source>
        <dbReference type="ARBA" id="ARBA00047846"/>
    </source>
</evidence>
<keyword evidence="1 6" id="KW-0436">Ligase</keyword>
<dbReference type="GO" id="GO:0016874">
    <property type="term" value="F:ligase activity"/>
    <property type="evidence" value="ECO:0007669"/>
    <property type="project" value="UniProtKB-KW"/>
</dbReference>
<evidence type="ECO:0000313" key="8">
    <source>
        <dbReference type="EMBL" id="GAA0860181.1"/>
    </source>
</evidence>
<dbReference type="EC" id="6.3.4.15" evidence="6"/>
<dbReference type="InterPro" id="IPR036390">
    <property type="entry name" value="WH_DNA-bd_sf"/>
</dbReference>
<dbReference type="PROSITE" id="PS51733">
    <property type="entry name" value="BPL_LPL_CATALYTIC"/>
    <property type="match status" value="1"/>
</dbReference>
<keyword evidence="2 6" id="KW-0547">Nucleotide-binding</keyword>
<keyword evidence="9" id="KW-1185">Reference proteome</keyword>
<keyword evidence="3 6" id="KW-0067">ATP-binding</keyword>
<dbReference type="SUPFAM" id="SSF55681">
    <property type="entry name" value="Class II aaRS and biotin synthetases"/>
    <property type="match status" value="1"/>
</dbReference>
<feature type="domain" description="BPL/LPL catalytic" evidence="7">
    <location>
        <begin position="70"/>
        <end position="259"/>
    </location>
</feature>
<comment type="function">
    <text evidence="6">Acts both as a biotin--[acetyl-CoA-carboxylase] ligase and a biotin-operon repressor. In the presence of ATP, BirA activates biotin to form the BirA-biotinyl-5'-adenylate (BirA-bio-5'-AMP or holoBirA) complex. HoloBirA can either transfer the biotinyl moiety to the biotin carboxyl carrier protein (BCCP) subunit of acetyl-CoA carboxylase, or bind to the biotin operator site and inhibit transcription of the operon.</text>
</comment>
<proteinExistence type="inferred from homology"/>
<dbReference type="InterPro" id="IPR004408">
    <property type="entry name" value="Biotin_CoA_COase_ligase"/>
</dbReference>
<sequence>MTQRTSLTRTLILQRLADGQFHSGELLGKELGLSRASVSKNVKALGKLGLDIFSVTGKGYRLAKPISLLSHGQIVDRLEKLNPEQVNVLNIIDSTNTYIKQQKRSLSNGYVCIAEAQTEGRGRRGRSWVSPYGASIYLSMFWSFPGGYQAISGLSLVVGIAIVQALKKLDVQGAMLKWPNDVYLHGKKLAGILVEVEGQMGSACEAVIGLGLNIDLPESKVNIDQAWTDLSKSTGWQFDRNELAANIIDELVTVLTLFEKQGLQPFLDSWKQHDYYDNQPVTLHMGEKQVKGTVRGVNQDGALMLEQNNRVTPYHGGEISVRPG</sequence>
<keyword evidence="6" id="KW-0805">Transcription regulation</keyword>
<evidence type="ECO:0000256" key="2">
    <source>
        <dbReference type="ARBA" id="ARBA00022741"/>
    </source>
</evidence>
<dbReference type="PANTHER" id="PTHR12835:SF5">
    <property type="entry name" value="BIOTIN--PROTEIN LIGASE"/>
    <property type="match status" value="1"/>
</dbReference>
<dbReference type="InterPro" id="IPR030855">
    <property type="entry name" value="Bifunct_BirA"/>
</dbReference>
<dbReference type="CDD" id="cd00090">
    <property type="entry name" value="HTH_ARSR"/>
    <property type="match status" value="1"/>
</dbReference>
<comment type="similarity">
    <text evidence="6">Belongs to the biotin--protein ligase family.</text>
</comment>
<comment type="caution">
    <text evidence="8">The sequence shown here is derived from an EMBL/GenBank/DDBJ whole genome shotgun (WGS) entry which is preliminary data.</text>
</comment>
<dbReference type="EMBL" id="BAAAFD010000019">
    <property type="protein sequence ID" value="GAA0860181.1"/>
    <property type="molecule type" value="Genomic_DNA"/>
</dbReference>
<evidence type="ECO:0000256" key="3">
    <source>
        <dbReference type="ARBA" id="ARBA00022840"/>
    </source>
</evidence>
<evidence type="ECO:0000259" key="7">
    <source>
        <dbReference type="PROSITE" id="PS51733"/>
    </source>
</evidence>
<dbReference type="Gene3D" id="1.10.10.10">
    <property type="entry name" value="Winged helix-like DNA-binding domain superfamily/Winged helix DNA-binding domain"/>
    <property type="match status" value="1"/>
</dbReference>
<dbReference type="HAMAP" id="MF_00978">
    <property type="entry name" value="Bifunct_BirA"/>
    <property type="match status" value="1"/>
</dbReference>
<dbReference type="CDD" id="cd16442">
    <property type="entry name" value="BPL"/>
    <property type="match status" value="1"/>
</dbReference>
<dbReference type="InterPro" id="IPR013196">
    <property type="entry name" value="HTH_11"/>
</dbReference>
<dbReference type="NCBIfam" id="NF008847">
    <property type="entry name" value="PRK11886.1-2"/>
    <property type="match status" value="1"/>
</dbReference>
<dbReference type="InterPro" id="IPR008988">
    <property type="entry name" value="Transcriptional_repressor_C"/>
</dbReference>
<dbReference type="InterPro" id="IPR011991">
    <property type="entry name" value="ArsR-like_HTH"/>
</dbReference>
<keyword evidence="6" id="KW-0238">DNA-binding</keyword>
<feature type="binding site" evidence="6">
    <location>
        <begin position="94"/>
        <end position="96"/>
    </location>
    <ligand>
        <name>biotin</name>
        <dbReference type="ChEBI" id="CHEBI:57586"/>
    </ligand>
</feature>
<dbReference type="NCBIfam" id="TIGR00121">
    <property type="entry name" value="birA_ligase"/>
    <property type="match status" value="1"/>
</dbReference>
<protein>
    <recommendedName>
        <fullName evidence="6">Bifunctional ligase/repressor BirA</fullName>
    </recommendedName>
    <alternativeName>
        <fullName evidence="6">Biotin operon repressor</fullName>
    </alternativeName>
    <alternativeName>
        <fullName evidence="6">Biotin--[acetyl-CoA-carboxylase] ligase</fullName>
        <ecNumber evidence="6">6.3.4.15</ecNumber>
    </alternativeName>
    <alternativeName>
        <fullName evidence="6">Biotin--protein ligase</fullName>
    </alternativeName>
    <alternativeName>
        <fullName evidence="6">Biotin-[acetyl-CoA carboxylase] synthetase</fullName>
    </alternativeName>
</protein>
<name>A0ABP3X3K1_9ALTE</name>
<comment type="catalytic activity">
    <reaction evidence="5 6">
        <text>biotin + L-lysyl-[protein] + ATP = N(6)-biotinyl-L-lysyl-[protein] + AMP + diphosphate + H(+)</text>
        <dbReference type="Rhea" id="RHEA:11756"/>
        <dbReference type="Rhea" id="RHEA-COMP:9752"/>
        <dbReference type="Rhea" id="RHEA-COMP:10505"/>
        <dbReference type="ChEBI" id="CHEBI:15378"/>
        <dbReference type="ChEBI" id="CHEBI:29969"/>
        <dbReference type="ChEBI" id="CHEBI:30616"/>
        <dbReference type="ChEBI" id="CHEBI:33019"/>
        <dbReference type="ChEBI" id="CHEBI:57586"/>
        <dbReference type="ChEBI" id="CHEBI:83144"/>
        <dbReference type="ChEBI" id="CHEBI:456215"/>
        <dbReference type="EC" id="6.3.4.15"/>
    </reaction>
</comment>
<evidence type="ECO:0000256" key="4">
    <source>
        <dbReference type="ARBA" id="ARBA00023267"/>
    </source>
</evidence>
<dbReference type="Pfam" id="PF03099">
    <property type="entry name" value="BPL_LplA_LipB"/>
    <property type="match status" value="1"/>
</dbReference>
<keyword evidence="6" id="KW-0804">Transcription</keyword>
<feature type="DNA-binding region" description="H-T-H motif" evidence="6">
    <location>
        <begin position="24"/>
        <end position="43"/>
    </location>
</feature>
<feature type="binding site" evidence="6">
    <location>
        <position position="188"/>
    </location>
    <ligand>
        <name>biotin</name>
        <dbReference type="ChEBI" id="CHEBI:57586"/>
    </ligand>
</feature>
<evidence type="ECO:0000313" key="9">
    <source>
        <dbReference type="Proteomes" id="UP001500359"/>
    </source>
</evidence>
<accession>A0ABP3X3K1</accession>
<dbReference type="InterPro" id="IPR004143">
    <property type="entry name" value="BPL_LPL_catalytic"/>
</dbReference>
<dbReference type="InterPro" id="IPR045864">
    <property type="entry name" value="aa-tRNA-synth_II/BPL/LPL"/>
</dbReference>
<feature type="binding site" evidence="6">
    <location>
        <position position="117"/>
    </location>
    <ligand>
        <name>biotin</name>
        <dbReference type="ChEBI" id="CHEBI:57586"/>
    </ligand>
</feature>